<keyword evidence="1 2" id="KW-0802">TPR repeat</keyword>
<dbReference type="Gene3D" id="1.25.40.10">
    <property type="entry name" value="Tetratricopeptide repeat domain"/>
    <property type="match status" value="1"/>
</dbReference>
<protein>
    <submittedName>
        <fullName evidence="3">Uncharacterized protein</fullName>
    </submittedName>
</protein>
<dbReference type="PANTHER" id="PTHR46423">
    <property type="entry name" value="RNA POLYMERASE II-ASSOCIATED PROTEIN 3"/>
    <property type="match status" value="1"/>
</dbReference>
<dbReference type="AlphaFoldDB" id="A0A7R9VTC5"/>
<feature type="repeat" description="TPR" evidence="2">
    <location>
        <begin position="217"/>
        <end position="250"/>
    </location>
</feature>
<dbReference type="InterPro" id="IPR011990">
    <property type="entry name" value="TPR-like_helical_dom_sf"/>
</dbReference>
<reference evidence="3" key="1">
    <citation type="submission" date="2021-01" db="EMBL/GenBank/DDBJ databases">
        <authorList>
            <person name="Corre E."/>
            <person name="Pelletier E."/>
            <person name="Niang G."/>
            <person name="Scheremetjew M."/>
            <person name="Finn R."/>
            <person name="Kale V."/>
            <person name="Holt S."/>
            <person name="Cochrane G."/>
            <person name="Meng A."/>
            <person name="Brown T."/>
            <person name="Cohen L."/>
        </authorList>
    </citation>
    <scope>NUCLEOTIDE SEQUENCE</scope>
    <source>
        <strain evidence="3">CCMP219</strain>
    </source>
</reference>
<sequence>MPPRIKRPRFKYVYVPANCADAIEERELEMPEGKEVECLLDAVKEHFAGVGGKTDAGRKSQREQLMSQLGQQASMVDPSMLERALDMQMVENVMLLPNNQETGYAGVNLYCDDQAQFKQLELNPRASQIAMCAGKPLEVRGDVFLARVFDNEKDFQRMDFTLSEMSSSASWVMQAADIARRKAADPQVQNEFLDRVNKPQTARPARPAATVRELTPAEVEKEEGNAAVKRGDWDAALQRYTAALELDPGLTAARNNRALALIKLKRYAEAEADCDAVVEKEPRNVKALLRRISAREAQQGRAQDVLADAESVLKLEPQNKEATTAKQRVLEAQMGDIEDM</sequence>
<dbReference type="GO" id="GO:0101031">
    <property type="term" value="C:protein folding chaperone complex"/>
    <property type="evidence" value="ECO:0007669"/>
    <property type="project" value="TreeGrafter"/>
</dbReference>
<evidence type="ECO:0000256" key="1">
    <source>
        <dbReference type="ARBA" id="ARBA00022803"/>
    </source>
</evidence>
<dbReference type="InterPro" id="IPR019734">
    <property type="entry name" value="TPR_rpt"/>
</dbReference>
<dbReference type="PANTHER" id="PTHR46423:SF1">
    <property type="entry name" value="RNA POLYMERASE II-ASSOCIATED PROTEIN 3"/>
    <property type="match status" value="1"/>
</dbReference>
<organism evidence="3">
    <name type="scientific">Chlamydomonas euryale</name>
    <dbReference type="NCBI Taxonomy" id="1486919"/>
    <lineage>
        <taxon>Eukaryota</taxon>
        <taxon>Viridiplantae</taxon>
        <taxon>Chlorophyta</taxon>
        <taxon>core chlorophytes</taxon>
        <taxon>Chlorophyceae</taxon>
        <taxon>CS clade</taxon>
        <taxon>Chlamydomonadales</taxon>
        <taxon>Chlamydomonadaceae</taxon>
        <taxon>Chlamydomonas</taxon>
    </lineage>
</organism>
<accession>A0A7R9VTC5</accession>
<proteinExistence type="predicted"/>
<name>A0A7R9VTC5_9CHLO</name>
<evidence type="ECO:0000256" key="2">
    <source>
        <dbReference type="PROSITE-ProRule" id="PRU00339"/>
    </source>
</evidence>
<dbReference type="SUPFAM" id="SSF48452">
    <property type="entry name" value="TPR-like"/>
    <property type="match status" value="1"/>
</dbReference>
<dbReference type="EMBL" id="HBEC01037100">
    <property type="protein sequence ID" value="CAD8303728.1"/>
    <property type="molecule type" value="Transcribed_RNA"/>
</dbReference>
<gene>
    <name evidence="3" type="ORF">CEUR00632_LOCUS17219</name>
</gene>
<dbReference type="InterPro" id="IPR051966">
    <property type="entry name" value="RPAP3"/>
</dbReference>
<evidence type="ECO:0000313" key="3">
    <source>
        <dbReference type="EMBL" id="CAD8303728.1"/>
    </source>
</evidence>
<dbReference type="SMART" id="SM00028">
    <property type="entry name" value="TPR"/>
    <property type="match status" value="2"/>
</dbReference>
<dbReference type="Pfam" id="PF13432">
    <property type="entry name" value="TPR_16"/>
    <property type="match status" value="1"/>
</dbReference>
<dbReference type="PROSITE" id="PS50005">
    <property type="entry name" value="TPR"/>
    <property type="match status" value="1"/>
</dbReference>